<gene>
    <name evidence="1" type="ORF">OWV82_010999</name>
</gene>
<sequence length="142" mass="15904">MINSKRLIRMARKWLRMAAMRRRRISFPRSGAAQSSLVASKGHFVVYTTDKLRFTVPLEYLSTSVFSELLRLSEEEFGLPSDGPITLPCDSAFFNYIMSLVKGCMPEDLEKALLTLLSTCNFSASSSLALGQSCQQTLICSY</sequence>
<reference evidence="1 2" key="1">
    <citation type="journal article" date="2023" name="Science">
        <title>Complex scaffold remodeling in plant triterpene biosynthesis.</title>
        <authorList>
            <person name="De La Pena R."/>
            <person name="Hodgson H."/>
            <person name="Liu J.C."/>
            <person name="Stephenson M.J."/>
            <person name="Martin A.C."/>
            <person name="Owen C."/>
            <person name="Harkess A."/>
            <person name="Leebens-Mack J."/>
            <person name="Jimenez L.E."/>
            <person name="Osbourn A."/>
            <person name="Sattely E.S."/>
        </authorList>
    </citation>
    <scope>NUCLEOTIDE SEQUENCE [LARGE SCALE GENOMIC DNA]</scope>
    <source>
        <strain evidence="2">cv. JPN11</strain>
        <tissue evidence="1">Leaf</tissue>
    </source>
</reference>
<evidence type="ECO:0000313" key="1">
    <source>
        <dbReference type="EMBL" id="KAJ4715910.1"/>
    </source>
</evidence>
<organism evidence="1 2">
    <name type="scientific">Melia azedarach</name>
    <name type="common">Chinaberry tree</name>
    <dbReference type="NCBI Taxonomy" id="155640"/>
    <lineage>
        <taxon>Eukaryota</taxon>
        <taxon>Viridiplantae</taxon>
        <taxon>Streptophyta</taxon>
        <taxon>Embryophyta</taxon>
        <taxon>Tracheophyta</taxon>
        <taxon>Spermatophyta</taxon>
        <taxon>Magnoliopsida</taxon>
        <taxon>eudicotyledons</taxon>
        <taxon>Gunneridae</taxon>
        <taxon>Pentapetalae</taxon>
        <taxon>rosids</taxon>
        <taxon>malvids</taxon>
        <taxon>Sapindales</taxon>
        <taxon>Meliaceae</taxon>
        <taxon>Melia</taxon>
    </lineage>
</organism>
<name>A0ACC1XXB4_MELAZ</name>
<evidence type="ECO:0000313" key="2">
    <source>
        <dbReference type="Proteomes" id="UP001164539"/>
    </source>
</evidence>
<comment type="caution">
    <text evidence="1">The sequence shown here is derived from an EMBL/GenBank/DDBJ whole genome shotgun (WGS) entry which is preliminary data.</text>
</comment>
<protein>
    <submittedName>
        <fullName evidence="1">Auxin-responsive protein</fullName>
    </submittedName>
</protein>
<dbReference type="Proteomes" id="UP001164539">
    <property type="component" value="Chromosome 6"/>
</dbReference>
<keyword evidence="2" id="KW-1185">Reference proteome</keyword>
<accession>A0ACC1XXB4</accession>
<proteinExistence type="predicted"/>
<dbReference type="EMBL" id="CM051399">
    <property type="protein sequence ID" value="KAJ4715910.1"/>
    <property type="molecule type" value="Genomic_DNA"/>
</dbReference>